<reference evidence="1" key="1">
    <citation type="journal article" date="2020" name="Nature">
        <title>Giant virus diversity and host interactions through global metagenomics.</title>
        <authorList>
            <person name="Schulz F."/>
            <person name="Roux S."/>
            <person name="Paez-Espino D."/>
            <person name="Jungbluth S."/>
            <person name="Walsh D.A."/>
            <person name="Denef V.J."/>
            <person name="McMahon K.D."/>
            <person name="Konstantinidis K.T."/>
            <person name="Eloe-Fadrosh E.A."/>
            <person name="Kyrpides N.C."/>
            <person name="Woyke T."/>
        </authorList>
    </citation>
    <scope>NUCLEOTIDE SEQUENCE</scope>
    <source>
        <strain evidence="1">GVMAG-M-3300023184-24</strain>
    </source>
</reference>
<dbReference type="EMBL" id="MN740109">
    <property type="protein sequence ID" value="QHT88084.1"/>
    <property type="molecule type" value="Genomic_DNA"/>
</dbReference>
<dbReference type="AlphaFoldDB" id="A0A6C0I5B5"/>
<organism evidence="1">
    <name type="scientific">viral metagenome</name>
    <dbReference type="NCBI Taxonomy" id="1070528"/>
    <lineage>
        <taxon>unclassified sequences</taxon>
        <taxon>metagenomes</taxon>
        <taxon>organismal metagenomes</taxon>
    </lineage>
</organism>
<name>A0A6C0I5B5_9ZZZZ</name>
<evidence type="ECO:0000313" key="1">
    <source>
        <dbReference type="EMBL" id="QHT88084.1"/>
    </source>
</evidence>
<proteinExistence type="predicted"/>
<protein>
    <submittedName>
        <fullName evidence="1">Uncharacterized protein</fullName>
    </submittedName>
</protein>
<sequence>MDITIESKLEYTVDNNILSNDILYNDMNNEDIHNIDNINKNLLIDTDDIDDIIPVTVNNSRSFFTSIYIKQIIDRNRYEYSKWYNNNITDLMNVYILLKNNFFDPNNIVINFDRFTEFVYLYY</sequence>
<accession>A0A6C0I5B5</accession>